<keyword evidence="4" id="KW-0732">Signal</keyword>
<name>A0A9D2C0J6_9FIRM</name>
<evidence type="ECO:0000256" key="4">
    <source>
        <dbReference type="ARBA" id="ARBA00022729"/>
    </source>
</evidence>
<dbReference type="Pfam" id="PF16822">
    <property type="entry name" value="ALGX"/>
    <property type="match status" value="1"/>
</dbReference>
<evidence type="ECO:0000256" key="3">
    <source>
        <dbReference type="ARBA" id="ARBA00022679"/>
    </source>
</evidence>
<evidence type="ECO:0000256" key="5">
    <source>
        <dbReference type="ARBA" id="ARBA00022764"/>
    </source>
</evidence>
<dbReference type="GO" id="GO:0042121">
    <property type="term" value="P:alginic acid biosynthetic process"/>
    <property type="evidence" value="ECO:0007669"/>
    <property type="project" value="UniProtKB-KW"/>
</dbReference>
<keyword evidence="5" id="KW-0574">Periplasm</keyword>
<organism evidence="8 9">
    <name type="scientific">Candidatus Acutalibacter pullistercoris</name>
    <dbReference type="NCBI Taxonomy" id="2838418"/>
    <lineage>
        <taxon>Bacteria</taxon>
        <taxon>Bacillati</taxon>
        <taxon>Bacillota</taxon>
        <taxon>Clostridia</taxon>
        <taxon>Eubacteriales</taxon>
        <taxon>Acutalibacteraceae</taxon>
        <taxon>Acutalibacter</taxon>
    </lineage>
</organism>
<evidence type="ECO:0000313" key="9">
    <source>
        <dbReference type="Proteomes" id="UP000823915"/>
    </source>
</evidence>
<dbReference type="Proteomes" id="UP000823915">
    <property type="component" value="Unassembled WGS sequence"/>
</dbReference>
<dbReference type="InterPro" id="IPR031811">
    <property type="entry name" value="ALGX/ALGJ_SGNH-like"/>
</dbReference>
<evidence type="ECO:0000256" key="1">
    <source>
        <dbReference type="ARBA" id="ARBA00004418"/>
    </source>
</evidence>
<evidence type="ECO:0000259" key="7">
    <source>
        <dbReference type="Pfam" id="PF16822"/>
    </source>
</evidence>
<sequence>MKKKLHLLFVLLFFCACAVPGLGMVFFGESQAAANEVLSPKPSLTQPDGSVNLNIMSDAADYFADRFAFRQELITADSAWKAALFHTSSQEQVSLGREDWLFYAETEDDFTGADLLTQRQVWAIRRSLELAQGYVESKGASFLFTVAPNKLTLYPEHGPQGLEPGEVTALSQVTAALGESSVPYSDLVAAFSQQEEDLYHKWDSHWTYKGAALAHDTLLADLGRTGDMFQREGYYEKDHQGDLYVMLYPASHELEDQWHFSQDLAFEYATPIRDVDDLRIETTSAGTNGNLLMFRDSFGNTLHSLLAESFGHAVFSRSTPYDLGAMDAIQADTVILEIVERNLKNLAEYPFIFPAPWTEASASPLQPQDTGETLTVSAAESPQAAGYLTVTGELPSCGDSSPVYLRAGGYQFEASPVGSGGSQPGTYPFTAYLPAGTALTGAQILWQDETGAWLQASLAAQG</sequence>
<dbReference type="GO" id="GO:0042597">
    <property type="term" value="C:periplasmic space"/>
    <property type="evidence" value="ECO:0007669"/>
    <property type="project" value="UniProtKB-SubCell"/>
</dbReference>
<comment type="subcellular location">
    <subcellularLocation>
        <location evidence="1">Periplasm</location>
    </subcellularLocation>
</comment>
<dbReference type="EMBL" id="DXDU01000048">
    <property type="protein sequence ID" value="HIY26096.1"/>
    <property type="molecule type" value="Genomic_DNA"/>
</dbReference>
<gene>
    <name evidence="8" type="ORF">H9838_02870</name>
</gene>
<protein>
    <recommendedName>
        <fullName evidence="7">AlgX/AlgJ SGNH hydrolase-like domain-containing protein</fullName>
    </recommendedName>
</protein>
<comment type="caution">
    <text evidence="8">The sequence shown here is derived from an EMBL/GenBank/DDBJ whole genome shotgun (WGS) entry which is preliminary data.</text>
</comment>
<accession>A0A9D2C0J6</accession>
<dbReference type="PROSITE" id="PS51257">
    <property type="entry name" value="PROKAR_LIPOPROTEIN"/>
    <property type="match status" value="1"/>
</dbReference>
<evidence type="ECO:0000256" key="6">
    <source>
        <dbReference type="ARBA" id="ARBA00022841"/>
    </source>
</evidence>
<evidence type="ECO:0000313" key="8">
    <source>
        <dbReference type="EMBL" id="HIY26096.1"/>
    </source>
</evidence>
<dbReference type="AlphaFoldDB" id="A0A9D2C0J6"/>
<reference evidence="8" key="1">
    <citation type="journal article" date="2021" name="PeerJ">
        <title>Extensive microbial diversity within the chicken gut microbiome revealed by metagenomics and culture.</title>
        <authorList>
            <person name="Gilroy R."/>
            <person name="Ravi A."/>
            <person name="Getino M."/>
            <person name="Pursley I."/>
            <person name="Horton D.L."/>
            <person name="Alikhan N.F."/>
            <person name="Baker D."/>
            <person name="Gharbi K."/>
            <person name="Hall N."/>
            <person name="Watson M."/>
            <person name="Adriaenssens E.M."/>
            <person name="Foster-Nyarko E."/>
            <person name="Jarju S."/>
            <person name="Secka A."/>
            <person name="Antonio M."/>
            <person name="Oren A."/>
            <person name="Chaudhuri R.R."/>
            <person name="La Ragione R."/>
            <person name="Hildebrand F."/>
            <person name="Pallen M.J."/>
        </authorList>
    </citation>
    <scope>NUCLEOTIDE SEQUENCE</scope>
    <source>
        <strain evidence="8">1282</strain>
    </source>
</reference>
<keyword evidence="6" id="KW-0016">Alginate biosynthesis</keyword>
<dbReference type="GO" id="GO:0016740">
    <property type="term" value="F:transferase activity"/>
    <property type="evidence" value="ECO:0007669"/>
    <property type="project" value="UniProtKB-KW"/>
</dbReference>
<proteinExistence type="predicted"/>
<evidence type="ECO:0000256" key="2">
    <source>
        <dbReference type="ARBA" id="ARBA00005182"/>
    </source>
</evidence>
<comment type="pathway">
    <text evidence="2">Glycan biosynthesis; alginate biosynthesis.</text>
</comment>
<reference evidence="8" key="2">
    <citation type="submission" date="2021-04" db="EMBL/GenBank/DDBJ databases">
        <authorList>
            <person name="Gilroy R."/>
        </authorList>
    </citation>
    <scope>NUCLEOTIDE SEQUENCE</scope>
    <source>
        <strain evidence="8">1282</strain>
    </source>
</reference>
<feature type="domain" description="AlgX/AlgJ SGNH hydrolase-like" evidence="7">
    <location>
        <begin position="93"/>
        <end position="247"/>
    </location>
</feature>
<keyword evidence="3" id="KW-0808">Transferase</keyword>